<evidence type="ECO:0000256" key="2">
    <source>
        <dbReference type="ARBA" id="ARBA00022485"/>
    </source>
</evidence>
<dbReference type="InterPro" id="IPR006638">
    <property type="entry name" value="Elp3/MiaA/NifB-like_rSAM"/>
</dbReference>
<keyword evidence="6" id="KW-0411">Iron-sulfur</keyword>
<evidence type="ECO:0000313" key="8">
    <source>
        <dbReference type="EMBL" id="TLD41418.1"/>
    </source>
</evidence>
<dbReference type="InterPro" id="IPR058240">
    <property type="entry name" value="rSAM_sf"/>
</dbReference>
<gene>
    <name evidence="8" type="ORF">JETT_2320</name>
</gene>
<dbReference type="EMBL" id="SULG01000049">
    <property type="protein sequence ID" value="TLD41418.1"/>
    <property type="molecule type" value="Genomic_DNA"/>
</dbReference>
<sequence length="333" mass="39105">MFANSFYLIKGIFGRIFYSIPQKPERIQIEITNRCNYTCGMCPRESFHLPEKDISFDLFTKIIDRLTQNNFHHYNLTLTGWGEPLLHPELINMIVYTKGKGHSVGVTTNGLLLASFIEKFIGIALDKLTISLDSVEEYNETGECHPYNKIVQKNIELLVRLRNTRKKPFVTVQITMHNKQQCLKTVKFAAEIGVDRVFLVRLNIPFGMQSFKRPHVKEELEIYEEVDEIARKYGLQIDNNYAAFSNGLLRLLYKQLRPIMYRFDKYCPKPYDYLYITIDGKITPCCDLPRYEVGNIVKQNINEIWHSENMRYFRKHQDEVCGKCDALRLRHVN</sequence>
<evidence type="ECO:0000259" key="7">
    <source>
        <dbReference type="PROSITE" id="PS51918"/>
    </source>
</evidence>
<keyword evidence="2" id="KW-0004">4Fe-4S</keyword>
<dbReference type="InterPro" id="IPR023885">
    <property type="entry name" value="4Fe4S-binding_SPASM_dom"/>
</dbReference>
<dbReference type="SFLD" id="SFLDG01067">
    <property type="entry name" value="SPASM/twitch_domain_containing"/>
    <property type="match status" value="1"/>
</dbReference>
<evidence type="ECO:0000256" key="5">
    <source>
        <dbReference type="ARBA" id="ARBA00023004"/>
    </source>
</evidence>
<dbReference type="GO" id="GO:0003824">
    <property type="term" value="F:catalytic activity"/>
    <property type="evidence" value="ECO:0007669"/>
    <property type="project" value="InterPro"/>
</dbReference>
<reference evidence="8 9" key="1">
    <citation type="submission" date="2019-04" db="EMBL/GenBank/DDBJ databases">
        <title>Genome of a novel bacterium Candidatus Jettenia ecosi reconstructed from metagenome of an anammox bioreactor.</title>
        <authorList>
            <person name="Mardanov A.V."/>
            <person name="Beletsky A.V."/>
            <person name="Ravin N.V."/>
            <person name="Botchkova E.A."/>
            <person name="Litti Y.V."/>
            <person name="Nozhevnikova A.N."/>
        </authorList>
    </citation>
    <scope>NUCLEOTIDE SEQUENCE [LARGE SCALE GENOMIC DNA]</scope>
    <source>
        <strain evidence="8">J2</strain>
    </source>
</reference>
<dbReference type="InterPro" id="IPR050377">
    <property type="entry name" value="Radical_SAM_PqqE_MftC-like"/>
</dbReference>
<evidence type="ECO:0000256" key="1">
    <source>
        <dbReference type="ARBA" id="ARBA00001966"/>
    </source>
</evidence>
<dbReference type="AlphaFoldDB" id="A0A533Q9N7"/>
<dbReference type="PROSITE" id="PS51918">
    <property type="entry name" value="RADICAL_SAM"/>
    <property type="match status" value="1"/>
</dbReference>
<protein>
    <submittedName>
        <fullName evidence="8">Radical SAM domain protein</fullName>
    </submittedName>
</protein>
<keyword evidence="5" id="KW-0408">Iron</keyword>
<proteinExistence type="predicted"/>
<dbReference type="SFLD" id="SFLDS00029">
    <property type="entry name" value="Radical_SAM"/>
    <property type="match status" value="1"/>
</dbReference>
<dbReference type="PANTHER" id="PTHR11228:SF7">
    <property type="entry name" value="PQQA PEPTIDE CYCLASE"/>
    <property type="match status" value="1"/>
</dbReference>
<dbReference type="SMART" id="SM00729">
    <property type="entry name" value="Elp3"/>
    <property type="match status" value="1"/>
</dbReference>
<dbReference type="SFLD" id="SFLDG01387">
    <property type="entry name" value="BtrN-like_SPASM_domain_contain"/>
    <property type="match status" value="1"/>
</dbReference>
<keyword evidence="3" id="KW-0949">S-adenosyl-L-methionine</keyword>
<dbReference type="SUPFAM" id="SSF102114">
    <property type="entry name" value="Radical SAM enzymes"/>
    <property type="match status" value="1"/>
</dbReference>
<dbReference type="Proteomes" id="UP000319783">
    <property type="component" value="Unassembled WGS sequence"/>
</dbReference>
<dbReference type="InterPro" id="IPR034391">
    <property type="entry name" value="AdoMet-like_SPASM_containing"/>
</dbReference>
<dbReference type="Gene3D" id="3.20.20.70">
    <property type="entry name" value="Aldolase class I"/>
    <property type="match status" value="1"/>
</dbReference>
<dbReference type="NCBIfam" id="TIGR04085">
    <property type="entry name" value="rSAM_more_4Fe4S"/>
    <property type="match status" value="1"/>
</dbReference>
<dbReference type="CDD" id="cd01335">
    <property type="entry name" value="Radical_SAM"/>
    <property type="match status" value="1"/>
</dbReference>
<dbReference type="Pfam" id="PF04055">
    <property type="entry name" value="Radical_SAM"/>
    <property type="match status" value="1"/>
</dbReference>
<dbReference type="Pfam" id="PF13186">
    <property type="entry name" value="SPASM"/>
    <property type="match status" value="1"/>
</dbReference>
<keyword evidence="4" id="KW-0479">Metal-binding</keyword>
<comment type="cofactor">
    <cofactor evidence="1">
        <name>[4Fe-4S] cluster</name>
        <dbReference type="ChEBI" id="CHEBI:49883"/>
    </cofactor>
</comment>
<name>A0A533Q9N7_9BACT</name>
<evidence type="ECO:0000256" key="6">
    <source>
        <dbReference type="ARBA" id="ARBA00023014"/>
    </source>
</evidence>
<dbReference type="GO" id="GO:0051536">
    <property type="term" value="F:iron-sulfur cluster binding"/>
    <property type="evidence" value="ECO:0007669"/>
    <property type="project" value="UniProtKB-KW"/>
</dbReference>
<dbReference type="InterPro" id="IPR007197">
    <property type="entry name" value="rSAM"/>
</dbReference>
<organism evidence="8 9">
    <name type="scientific">Candidatus Jettenia ecosi</name>
    <dbReference type="NCBI Taxonomy" id="2494326"/>
    <lineage>
        <taxon>Bacteria</taxon>
        <taxon>Pseudomonadati</taxon>
        <taxon>Planctomycetota</taxon>
        <taxon>Candidatus Brocadiia</taxon>
        <taxon>Candidatus Brocadiales</taxon>
        <taxon>Candidatus Brocadiaceae</taxon>
        <taxon>Candidatus Jettenia</taxon>
    </lineage>
</organism>
<dbReference type="CDD" id="cd21109">
    <property type="entry name" value="SPASM"/>
    <property type="match status" value="1"/>
</dbReference>
<evidence type="ECO:0000256" key="3">
    <source>
        <dbReference type="ARBA" id="ARBA00022691"/>
    </source>
</evidence>
<comment type="caution">
    <text evidence="8">The sequence shown here is derived from an EMBL/GenBank/DDBJ whole genome shotgun (WGS) entry which is preliminary data.</text>
</comment>
<dbReference type="PANTHER" id="PTHR11228">
    <property type="entry name" value="RADICAL SAM DOMAIN PROTEIN"/>
    <property type="match status" value="1"/>
</dbReference>
<evidence type="ECO:0000256" key="4">
    <source>
        <dbReference type="ARBA" id="ARBA00022723"/>
    </source>
</evidence>
<feature type="domain" description="Radical SAM core" evidence="7">
    <location>
        <begin position="21"/>
        <end position="236"/>
    </location>
</feature>
<dbReference type="GO" id="GO:0046872">
    <property type="term" value="F:metal ion binding"/>
    <property type="evidence" value="ECO:0007669"/>
    <property type="project" value="UniProtKB-KW"/>
</dbReference>
<dbReference type="InterPro" id="IPR013785">
    <property type="entry name" value="Aldolase_TIM"/>
</dbReference>
<evidence type="ECO:0000313" key="9">
    <source>
        <dbReference type="Proteomes" id="UP000319783"/>
    </source>
</evidence>
<accession>A0A533Q9N7</accession>